<dbReference type="InterPro" id="IPR001810">
    <property type="entry name" value="F-box_dom"/>
</dbReference>
<keyword evidence="1" id="KW-0175">Coiled coil</keyword>
<protein>
    <recommendedName>
        <fullName evidence="2">F-box domain-containing protein</fullName>
    </recommendedName>
</protein>
<dbReference type="SUPFAM" id="SSF52047">
    <property type="entry name" value="RNI-like"/>
    <property type="match status" value="1"/>
</dbReference>
<evidence type="ECO:0000259" key="2">
    <source>
        <dbReference type="Pfam" id="PF12937"/>
    </source>
</evidence>
<sequence length="535" mass="59921">MTSHPPNIVYLLRNNFGTYTADVANVAQCLEQEERDVQKYAAELIVLEAAIAELQKKHDLARCRVEQCRSLLAPIRRLPAEIIVRVFSFCCDRSEAAQNIDCPVVRLSQVCAGWRELTRTTSSLWASLSIDLYWWSAEVDRLKAMLDLHLELSHNAPLNIILDSSESDDSSVTVCVLKALCAHSARWLSLTIDMDAPQLLRDISFLSAGNSLPRLRRLELRLFQPGLGQESIEVFRSAPALDDLTIANCRFGRVMPPLPWRQLTRLTFQYCLTSIALRYLELASQARHVILVSCINDDFRHNPGSCPQISYLHNTLQSLSMIIDEVDPELWVLFNFLTLPSLNYLKISCAYAGPLASQAFSFTAEHDGIASFLARSQCHLTSLCLENLPLRDTEVIALLQLLPTLTNLAIHDRALEQPHSDDKIESPFTAHLFESLTVNNTTTSHTGLLPRLKELGLAYNTHSFPVSAFLRMIQSRWSPGAHSANIGIDGLTSLIVRPFETGDKKELDLQAIRGLAKEGLRVLVEEHFLAGKFGL</sequence>
<dbReference type="AlphaFoldDB" id="A0A8H5LPT3"/>
<keyword evidence="4" id="KW-1185">Reference proteome</keyword>
<comment type="caution">
    <text evidence="3">The sequence shown here is derived from an EMBL/GenBank/DDBJ whole genome shotgun (WGS) entry which is preliminary data.</text>
</comment>
<dbReference type="SUPFAM" id="SSF81383">
    <property type="entry name" value="F-box domain"/>
    <property type="match status" value="1"/>
</dbReference>
<feature type="domain" description="F-box" evidence="2">
    <location>
        <begin position="75"/>
        <end position="130"/>
    </location>
</feature>
<dbReference type="Gene3D" id="3.80.10.10">
    <property type="entry name" value="Ribonuclease Inhibitor"/>
    <property type="match status" value="1"/>
</dbReference>
<accession>A0A8H5LPT3</accession>
<name>A0A8H5LPT3_9AGAR</name>
<dbReference type="EMBL" id="JAACJM010000030">
    <property type="protein sequence ID" value="KAF5364941.1"/>
    <property type="molecule type" value="Genomic_DNA"/>
</dbReference>
<proteinExistence type="predicted"/>
<dbReference type="Gene3D" id="1.20.1280.50">
    <property type="match status" value="1"/>
</dbReference>
<feature type="coiled-coil region" evidence="1">
    <location>
        <begin position="30"/>
        <end position="57"/>
    </location>
</feature>
<dbReference type="InterPro" id="IPR032675">
    <property type="entry name" value="LRR_dom_sf"/>
</dbReference>
<gene>
    <name evidence="3" type="ORF">D9758_008083</name>
</gene>
<organism evidence="3 4">
    <name type="scientific">Tetrapyrgos nigripes</name>
    <dbReference type="NCBI Taxonomy" id="182062"/>
    <lineage>
        <taxon>Eukaryota</taxon>
        <taxon>Fungi</taxon>
        <taxon>Dikarya</taxon>
        <taxon>Basidiomycota</taxon>
        <taxon>Agaricomycotina</taxon>
        <taxon>Agaricomycetes</taxon>
        <taxon>Agaricomycetidae</taxon>
        <taxon>Agaricales</taxon>
        <taxon>Marasmiineae</taxon>
        <taxon>Marasmiaceae</taxon>
        <taxon>Tetrapyrgos</taxon>
    </lineage>
</organism>
<dbReference type="Proteomes" id="UP000559256">
    <property type="component" value="Unassembled WGS sequence"/>
</dbReference>
<evidence type="ECO:0000256" key="1">
    <source>
        <dbReference type="SAM" id="Coils"/>
    </source>
</evidence>
<evidence type="ECO:0000313" key="3">
    <source>
        <dbReference type="EMBL" id="KAF5364941.1"/>
    </source>
</evidence>
<dbReference type="InterPro" id="IPR036047">
    <property type="entry name" value="F-box-like_dom_sf"/>
</dbReference>
<dbReference type="OrthoDB" id="2875864at2759"/>
<reference evidence="3 4" key="1">
    <citation type="journal article" date="2020" name="ISME J.">
        <title>Uncovering the hidden diversity of litter-decomposition mechanisms in mushroom-forming fungi.</title>
        <authorList>
            <person name="Floudas D."/>
            <person name="Bentzer J."/>
            <person name="Ahren D."/>
            <person name="Johansson T."/>
            <person name="Persson P."/>
            <person name="Tunlid A."/>
        </authorList>
    </citation>
    <scope>NUCLEOTIDE SEQUENCE [LARGE SCALE GENOMIC DNA]</scope>
    <source>
        <strain evidence="3 4">CBS 291.85</strain>
    </source>
</reference>
<dbReference type="Pfam" id="PF12937">
    <property type="entry name" value="F-box-like"/>
    <property type="match status" value="1"/>
</dbReference>
<evidence type="ECO:0000313" key="4">
    <source>
        <dbReference type="Proteomes" id="UP000559256"/>
    </source>
</evidence>